<accession>A0A918JZZ8</accession>
<comment type="similarity">
    <text evidence="1">Belongs to the peptidase M14 family.</text>
</comment>
<sequence length="385" mass="44283">MDIKSLQDYFTLYKEDSLNGRYITLENILPLLEKLSQKLEIKEIGLSENNAPIHLIKLGKGSNKLLFWSQMHGNESTTTKSLFDLLNLLTDSSNSFGKEIFKECTIYIIPILNPDGAKAYTRLNYNQVDLNRDAQQKTQKESIIFSDLVERIQPDFAFNLHGQRTIFSAGQSNYSATVSFLSPASDMERSITQSRKVAMDIIGKMNSTLQKCIPNMVGRYDDGFNLNCVGDTLSNIEIPTILFEAGHFPDDYKREKTREFIFYSLVTAIEYIATTKITGKNYEDYFLIPENGKCFYDIIIRNVILKDKNVDIAIQYSEKLIENEVKFIPKIVKVDMLQNFHGHREIQGEKREIRNENVTVEILPEAELLKFYLNSELFLIEPVKS</sequence>
<dbReference type="InterPro" id="IPR000834">
    <property type="entry name" value="Peptidase_M14"/>
</dbReference>
<organism evidence="3 4">
    <name type="scientific">Aquimarina muelleri</name>
    <dbReference type="NCBI Taxonomy" id="279356"/>
    <lineage>
        <taxon>Bacteria</taxon>
        <taxon>Pseudomonadati</taxon>
        <taxon>Bacteroidota</taxon>
        <taxon>Flavobacteriia</taxon>
        <taxon>Flavobacteriales</taxon>
        <taxon>Flavobacteriaceae</taxon>
        <taxon>Aquimarina</taxon>
    </lineage>
</organism>
<dbReference type="Proteomes" id="UP000601108">
    <property type="component" value="Unassembled WGS sequence"/>
</dbReference>
<dbReference type="RefSeq" id="WP_027412963.1">
    <property type="nucleotide sequence ID" value="NZ_BMWS01000025.1"/>
</dbReference>
<keyword evidence="4" id="KW-1185">Reference proteome</keyword>
<reference evidence="3 4" key="1">
    <citation type="journal article" date="2014" name="Int. J. Syst. Evol. Microbiol.">
        <title>Complete genome sequence of Corynebacterium casei LMG S-19264T (=DSM 44701T), isolated from a smear-ripened cheese.</title>
        <authorList>
            <consortium name="US DOE Joint Genome Institute (JGI-PGF)"/>
            <person name="Walter F."/>
            <person name="Albersmeier A."/>
            <person name="Kalinowski J."/>
            <person name="Ruckert C."/>
        </authorList>
    </citation>
    <scope>NUCLEOTIDE SEQUENCE [LARGE SCALE GENOMIC DNA]</scope>
    <source>
        <strain evidence="3 4">KCTC 12285</strain>
    </source>
</reference>
<dbReference type="GO" id="GO:0006508">
    <property type="term" value="P:proteolysis"/>
    <property type="evidence" value="ECO:0007669"/>
    <property type="project" value="InterPro"/>
</dbReference>
<feature type="domain" description="Peptidase M14" evidence="2">
    <location>
        <begin position="14"/>
        <end position="272"/>
    </location>
</feature>
<proteinExistence type="inferred from homology"/>
<dbReference type="PROSITE" id="PS52035">
    <property type="entry name" value="PEPTIDASE_M14"/>
    <property type="match status" value="1"/>
</dbReference>
<comment type="caution">
    <text evidence="1">Lacks conserved residue(s) required for the propagation of feature annotation.</text>
</comment>
<evidence type="ECO:0000313" key="4">
    <source>
        <dbReference type="Proteomes" id="UP000601108"/>
    </source>
</evidence>
<dbReference type="Pfam" id="PF00246">
    <property type="entry name" value="Peptidase_M14"/>
    <property type="match status" value="1"/>
</dbReference>
<gene>
    <name evidence="3" type="ORF">GCM10007384_31840</name>
</gene>
<evidence type="ECO:0000259" key="2">
    <source>
        <dbReference type="PROSITE" id="PS52035"/>
    </source>
</evidence>
<dbReference type="Gene3D" id="3.40.630.10">
    <property type="entry name" value="Zn peptidases"/>
    <property type="match status" value="1"/>
</dbReference>
<dbReference type="AlphaFoldDB" id="A0A918JZZ8"/>
<comment type="caution">
    <text evidence="3">The sequence shown here is derived from an EMBL/GenBank/DDBJ whole genome shotgun (WGS) entry which is preliminary data.</text>
</comment>
<dbReference type="GO" id="GO:0004181">
    <property type="term" value="F:metallocarboxypeptidase activity"/>
    <property type="evidence" value="ECO:0007669"/>
    <property type="project" value="InterPro"/>
</dbReference>
<protein>
    <submittedName>
        <fullName evidence="3">Peptidase M14</fullName>
    </submittedName>
</protein>
<dbReference type="GO" id="GO:0008270">
    <property type="term" value="F:zinc ion binding"/>
    <property type="evidence" value="ECO:0007669"/>
    <property type="project" value="InterPro"/>
</dbReference>
<evidence type="ECO:0000256" key="1">
    <source>
        <dbReference type="PROSITE-ProRule" id="PRU01379"/>
    </source>
</evidence>
<name>A0A918JZZ8_9FLAO</name>
<dbReference type="SUPFAM" id="SSF53187">
    <property type="entry name" value="Zn-dependent exopeptidases"/>
    <property type="match status" value="1"/>
</dbReference>
<dbReference type="EMBL" id="BMWS01000025">
    <property type="protein sequence ID" value="GGX28173.1"/>
    <property type="molecule type" value="Genomic_DNA"/>
</dbReference>
<evidence type="ECO:0000313" key="3">
    <source>
        <dbReference type="EMBL" id="GGX28173.1"/>
    </source>
</evidence>